<dbReference type="AlphaFoldDB" id="A0A0A9FQE1"/>
<sequence>MSCRKTLEECYAFGESIISYTKRDCFRSFKNQRVHKTSIYVPGVFMKIFYFQCLKSLHYLQLRIQNITPIGNIVRLNLNT</sequence>
<reference evidence="1" key="1">
    <citation type="submission" date="2014-09" db="EMBL/GenBank/DDBJ databases">
        <authorList>
            <person name="Magalhaes I.L.F."/>
            <person name="Oliveira U."/>
            <person name="Santos F.R."/>
            <person name="Vidigal T.H.D.A."/>
            <person name="Brescovit A.D."/>
            <person name="Santos A.J."/>
        </authorList>
    </citation>
    <scope>NUCLEOTIDE SEQUENCE</scope>
    <source>
        <tissue evidence="1">Shoot tissue taken approximately 20 cm above the soil surface</tissue>
    </source>
</reference>
<accession>A0A0A9FQE1</accession>
<organism evidence="1">
    <name type="scientific">Arundo donax</name>
    <name type="common">Giant reed</name>
    <name type="synonym">Donax arundinaceus</name>
    <dbReference type="NCBI Taxonomy" id="35708"/>
    <lineage>
        <taxon>Eukaryota</taxon>
        <taxon>Viridiplantae</taxon>
        <taxon>Streptophyta</taxon>
        <taxon>Embryophyta</taxon>
        <taxon>Tracheophyta</taxon>
        <taxon>Spermatophyta</taxon>
        <taxon>Magnoliopsida</taxon>
        <taxon>Liliopsida</taxon>
        <taxon>Poales</taxon>
        <taxon>Poaceae</taxon>
        <taxon>PACMAD clade</taxon>
        <taxon>Arundinoideae</taxon>
        <taxon>Arundineae</taxon>
        <taxon>Arundo</taxon>
    </lineage>
</organism>
<proteinExistence type="predicted"/>
<protein>
    <submittedName>
        <fullName evidence="1">Uncharacterized protein</fullName>
    </submittedName>
</protein>
<evidence type="ECO:0000313" key="1">
    <source>
        <dbReference type="EMBL" id="JAE15030.1"/>
    </source>
</evidence>
<name>A0A0A9FQE1_ARUDO</name>
<reference evidence="1" key="2">
    <citation type="journal article" date="2015" name="Data Brief">
        <title>Shoot transcriptome of the giant reed, Arundo donax.</title>
        <authorList>
            <person name="Barrero R.A."/>
            <person name="Guerrero F.D."/>
            <person name="Moolhuijzen P."/>
            <person name="Goolsby J.A."/>
            <person name="Tidwell J."/>
            <person name="Bellgard S.E."/>
            <person name="Bellgard M.I."/>
        </authorList>
    </citation>
    <scope>NUCLEOTIDE SEQUENCE</scope>
    <source>
        <tissue evidence="1">Shoot tissue taken approximately 20 cm above the soil surface</tissue>
    </source>
</reference>
<dbReference type="EMBL" id="GBRH01182866">
    <property type="protein sequence ID" value="JAE15030.1"/>
    <property type="molecule type" value="Transcribed_RNA"/>
</dbReference>